<evidence type="ECO:0000313" key="7">
    <source>
        <dbReference type="Proteomes" id="UP000009080"/>
    </source>
</evidence>
<dbReference type="InterPro" id="IPR003680">
    <property type="entry name" value="Flavodoxin_fold"/>
</dbReference>
<dbReference type="InterPro" id="IPR029039">
    <property type="entry name" value="Flavoprotein-like_sf"/>
</dbReference>
<proteinExistence type="inferred from homology"/>
<dbReference type="OrthoDB" id="9798454at2"/>
<dbReference type="SUPFAM" id="SSF52218">
    <property type="entry name" value="Flavoproteins"/>
    <property type="match status" value="1"/>
</dbReference>
<accession>C5BM90</accession>
<keyword evidence="2" id="KW-0285">Flavoprotein</keyword>
<dbReference type="RefSeq" id="WP_015819986.1">
    <property type="nucleotide sequence ID" value="NC_012997.1"/>
</dbReference>
<reference evidence="6 7" key="1">
    <citation type="journal article" date="2009" name="PLoS ONE">
        <title>The complete genome of Teredinibacter turnerae T7901: an intracellular endosymbiont of marine wood-boring bivalves (shipworms).</title>
        <authorList>
            <person name="Yang J.C."/>
            <person name="Madupu R."/>
            <person name="Durkin A.S."/>
            <person name="Ekborg N.A."/>
            <person name="Pedamallu C.S."/>
            <person name="Hostetler J.B."/>
            <person name="Radune D."/>
            <person name="Toms B.S."/>
            <person name="Henrissat B."/>
            <person name="Coutinho P.M."/>
            <person name="Schwarz S."/>
            <person name="Field L."/>
            <person name="Trindade-Silva A.E."/>
            <person name="Soares C.A.G."/>
            <person name="Elshahawi S."/>
            <person name="Hanora A."/>
            <person name="Schmidt E.W."/>
            <person name="Haygood M.G."/>
            <person name="Posfai J."/>
            <person name="Benner J."/>
            <person name="Madinger C."/>
            <person name="Nove J."/>
            <person name="Anton B."/>
            <person name="Chaudhary K."/>
            <person name="Foster J."/>
            <person name="Holman A."/>
            <person name="Kumar S."/>
            <person name="Lessard P.A."/>
            <person name="Luyten Y.A."/>
            <person name="Slatko B."/>
            <person name="Wood N."/>
            <person name="Wu B."/>
            <person name="Teplitski M."/>
            <person name="Mougous J.D."/>
            <person name="Ward N."/>
            <person name="Eisen J.A."/>
            <person name="Badger J.H."/>
            <person name="Distel D.L."/>
        </authorList>
    </citation>
    <scope>NUCLEOTIDE SEQUENCE [LARGE SCALE GENOMIC DNA]</scope>
    <source>
        <strain evidence="7">ATCC 39867 / T7901</strain>
    </source>
</reference>
<evidence type="ECO:0000259" key="5">
    <source>
        <dbReference type="Pfam" id="PF02525"/>
    </source>
</evidence>
<organism evidence="6 7">
    <name type="scientific">Teredinibacter turnerae (strain ATCC 39867 / T7901)</name>
    <dbReference type="NCBI Taxonomy" id="377629"/>
    <lineage>
        <taxon>Bacteria</taxon>
        <taxon>Pseudomonadati</taxon>
        <taxon>Pseudomonadota</taxon>
        <taxon>Gammaproteobacteria</taxon>
        <taxon>Cellvibrionales</taxon>
        <taxon>Cellvibrionaceae</taxon>
        <taxon>Teredinibacter</taxon>
    </lineage>
</organism>
<protein>
    <submittedName>
        <fullName evidence="6">Modulator of drug activity B</fullName>
    </submittedName>
</protein>
<feature type="domain" description="Flavodoxin-like fold" evidence="5">
    <location>
        <begin position="2"/>
        <end position="177"/>
    </location>
</feature>
<name>C5BM90_TERTT</name>
<dbReference type="HOGENOM" id="CLU_083846_0_0_6"/>
<comment type="similarity">
    <text evidence="4">Belongs to the oxidoreductase MdaB family.</text>
</comment>
<keyword evidence="7" id="KW-1185">Reference proteome</keyword>
<dbReference type="KEGG" id="ttu:TERTU_0351"/>
<keyword evidence="3" id="KW-0274">FAD</keyword>
<dbReference type="STRING" id="377629.TERTU_0351"/>
<sequence length="198" mass="22231">MKNIYIINGHEPYESSPGNLNRELVDRAQQQLQALGYSVKTTKPAENLDLEHEVNMHLWADAIIIQAPVNWMSVPWSMKRYIDLVASASFGQLWNGDGRSRENPAAQYGSGGLASDKKYMLSLTFNAPEDAFNNSSQHFFAGQSVDDLFGHIHLVYKFMAMSALPTFVCYDVLKNPQIDSDFVRFGEHLNAAFPARNA</sequence>
<dbReference type="InterPro" id="IPR052397">
    <property type="entry name" value="NADPH-QR_MdaB"/>
</dbReference>
<evidence type="ECO:0000256" key="3">
    <source>
        <dbReference type="ARBA" id="ARBA00022827"/>
    </source>
</evidence>
<evidence type="ECO:0000313" key="6">
    <source>
        <dbReference type="EMBL" id="ACR13871.1"/>
    </source>
</evidence>
<dbReference type="PANTHER" id="PTHR46305:SF3">
    <property type="entry name" value="NADPH:QUINONE OXIDOREDUCTASE MDAB"/>
    <property type="match status" value="1"/>
</dbReference>
<dbReference type="PANTHER" id="PTHR46305">
    <property type="match status" value="1"/>
</dbReference>
<dbReference type="AlphaFoldDB" id="C5BM90"/>
<evidence type="ECO:0000256" key="2">
    <source>
        <dbReference type="ARBA" id="ARBA00022630"/>
    </source>
</evidence>
<comment type="cofactor">
    <cofactor evidence="1">
        <name>FAD</name>
        <dbReference type="ChEBI" id="CHEBI:57692"/>
    </cofactor>
</comment>
<dbReference type="Proteomes" id="UP000009080">
    <property type="component" value="Chromosome"/>
</dbReference>
<dbReference type="eggNOG" id="COG2249">
    <property type="taxonomic scope" value="Bacteria"/>
</dbReference>
<evidence type="ECO:0000256" key="4">
    <source>
        <dbReference type="ARBA" id="ARBA00037981"/>
    </source>
</evidence>
<gene>
    <name evidence="6" type="ordered locus">TERTU_0351</name>
</gene>
<dbReference type="EMBL" id="CP001614">
    <property type="protein sequence ID" value="ACR13871.1"/>
    <property type="molecule type" value="Genomic_DNA"/>
</dbReference>
<evidence type="ECO:0000256" key="1">
    <source>
        <dbReference type="ARBA" id="ARBA00001974"/>
    </source>
</evidence>
<dbReference type="Gene3D" id="3.40.50.360">
    <property type="match status" value="1"/>
</dbReference>
<dbReference type="Pfam" id="PF02525">
    <property type="entry name" value="Flavodoxin_2"/>
    <property type="match status" value="1"/>
</dbReference>